<evidence type="ECO:0000313" key="2">
    <source>
        <dbReference type="Proteomes" id="UP000184245"/>
    </source>
</evidence>
<dbReference type="Proteomes" id="UP000184245">
    <property type="component" value="Unassembled WGS sequence"/>
</dbReference>
<proteinExistence type="predicted"/>
<dbReference type="EMBL" id="FQVI01000003">
    <property type="protein sequence ID" value="SHE58309.1"/>
    <property type="molecule type" value="Genomic_DNA"/>
</dbReference>
<name>A0A1M4UNL7_9CLOT</name>
<dbReference type="STRING" id="1122155.SAMN02745158_00907"/>
<dbReference type="RefSeq" id="WP_278320843.1">
    <property type="nucleotide sequence ID" value="NZ_FQVI01000003.1"/>
</dbReference>
<reference evidence="1 2" key="1">
    <citation type="submission" date="2016-11" db="EMBL/GenBank/DDBJ databases">
        <authorList>
            <person name="Jaros S."/>
            <person name="Januszkiewicz K."/>
            <person name="Wedrychowicz H."/>
        </authorList>
    </citation>
    <scope>NUCLEOTIDE SEQUENCE [LARGE SCALE GENOMIC DNA]</scope>
    <source>
        <strain evidence="1 2">DSM 17459</strain>
    </source>
</reference>
<dbReference type="Pfam" id="PF09660">
    <property type="entry name" value="DUF2397"/>
    <property type="match status" value="1"/>
</dbReference>
<evidence type="ECO:0000313" key="1">
    <source>
        <dbReference type="EMBL" id="SHE58309.1"/>
    </source>
</evidence>
<dbReference type="AlphaFoldDB" id="A0A1M4UNL7"/>
<dbReference type="InterPro" id="IPR013493">
    <property type="entry name" value="CHP02677"/>
</dbReference>
<sequence>MKYLEAIEEPEFVSYTIEQLKIDLEALVKWKNLTPIQDPARVYTIAD</sequence>
<keyword evidence="2" id="KW-1185">Reference proteome</keyword>
<gene>
    <name evidence="1" type="ORF">SAMN02745158_00907</name>
</gene>
<accession>A0A1M4UNL7</accession>
<organism evidence="1 2">
    <name type="scientific">Lactonifactor longoviformis DSM 17459</name>
    <dbReference type="NCBI Taxonomy" id="1122155"/>
    <lineage>
        <taxon>Bacteria</taxon>
        <taxon>Bacillati</taxon>
        <taxon>Bacillota</taxon>
        <taxon>Clostridia</taxon>
        <taxon>Eubacteriales</taxon>
        <taxon>Clostridiaceae</taxon>
        <taxon>Lactonifactor</taxon>
    </lineage>
</organism>
<protein>
    <submittedName>
        <fullName evidence="1">Uncharacterized protein</fullName>
    </submittedName>
</protein>